<evidence type="ECO:0000256" key="7">
    <source>
        <dbReference type="ARBA" id="ARBA00022777"/>
    </source>
</evidence>
<dbReference type="SUPFAM" id="SSF50800">
    <property type="entry name" value="PK beta-barrel domain-like"/>
    <property type="match status" value="1"/>
</dbReference>
<dbReference type="InterPro" id="IPR011037">
    <property type="entry name" value="Pyrv_Knase-like_insert_dom_sf"/>
</dbReference>
<evidence type="ECO:0000256" key="6">
    <source>
        <dbReference type="ARBA" id="ARBA00022741"/>
    </source>
</evidence>
<dbReference type="InterPro" id="IPR015813">
    <property type="entry name" value="Pyrv/PenolPyrv_kinase-like_dom"/>
</dbReference>
<name>A0A485M5V8_9ZZZZ</name>
<dbReference type="Gene3D" id="2.40.33.10">
    <property type="entry name" value="PK beta-barrel domain-like"/>
    <property type="match status" value="1"/>
</dbReference>
<dbReference type="EMBL" id="CAADRM010000160">
    <property type="protein sequence ID" value="VFU18889.1"/>
    <property type="molecule type" value="Genomic_DNA"/>
</dbReference>
<evidence type="ECO:0000259" key="12">
    <source>
        <dbReference type="Pfam" id="PF00224"/>
    </source>
</evidence>
<dbReference type="GO" id="GO:0000287">
    <property type="term" value="F:magnesium ion binding"/>
    <property type="evidence" value="ECO:0007669"/>
    <property type="project" value="InterPro"/>
</dbReference>
<dbReference type="SUPFAM" id="SSF51621">
    <property type="entry name" value="Phosphoenolpyruvate/pyruvate domain"/>
    <property type="match status" value="1"/>
</dbReference>
<dbReference type="UniPathway" id="UPA00109">
    <property type="reaction ID" value="UER00188"/>
</dbReference>
<dbReference type="InterPro" id="IPR015793">
    <property type="entry name" value="Pyrv_Knase_brl"/>
</dbReference>
<dbReference type="GO" id="GO:0004743">
    <property type="term" value="F:pyruvate kinase activity"/>
    <property type="evidence" value="ECO:0007669"/>
    <property type="project" value="UniProtKB-EC"/>
</dbReference>
<gene>
    <name evidence="13" type="primary">pyk</name>
    <name evidence="13" type="ORF">SCFA_910009</name>
</gene>
<sequence length="336" mass="37196">MNYEIVATLGPSSSTRDMWNRMTRAGVTAFRLNTSHVSLPELSRWLDRLGSHLDSLEQKPPVILDLQGNKWRLGDFDSFLLEPGGNIELVHAETAHGRDILPVPHSDFFRAVSLSAGEIVLGDTRAVLAVESFTPGSVKARVVQGGVISSRKGITFTHSTFRSEGLQEKDREVLVQSRHLDFILYAVSYVKDAVEMAEYRRVLGDRAYVIAKLERESAVDDTQRIALSSDELWLCRGDLGAEAGFVGMAQIVRRFSDTLNEIAVPVLLAGQVLEHMTRNPVPTRSEVCHLYDALSRGYRGLVLSDETAVGRYPEESCRAAAMFLALSQSGRKAMYG</sequence>
<dbReference type="PRINTS" id="PR01050">
    <property type="entry name" value="PYRUVTKNASE"/>
</dbReference>
<keyword evidence="9" id="KW-0460">Magnesium</keyword>
<dbReference type="Gene3D" id="3.20.20.60">
    <property type="entry name" value="Phosphoenolpyruvate-binding domains"/>
    <property type="match status" value="1"/>
</dbReference>
<evidence type="ECO:0000256" key="10">
    <source>
        <dbReference type="ARBA" id="ARBA00023152"/>
    </source>
</evidence>
<dbReference type="InterPro" id="IPR040442">
    <property type="entry name" value="Pyrv_kinase-like_dom_sf"/>
</dbReference>
<protein>
    <recommendedName>
        <fullName evidence="3">pyruvate kinase</fullName>
        <ecNumber evidence="3">2.7.1.40</ecNumber>
    </recommendedName>
</protein>
<dbReference type="GO" id="GO:0016301">
    <property type="term" value="F:kinase activity"/>
    <property type="evidence" value="ECO:0007669"/>
    <property type="project" value="UniProtKB-KW"/>
</dbReference>
<dbReference type="InterPro" id="IPR018209">
    <property type="entry name" value="Pyrv_Knase_AS"/>
</dbReference>
<evidence type="ECO:0000256" key="5">
    <source>
        <dbReference type="ARBA" id="ARBA00022723"/>
    </source>
</evidence>
<dbReference type="InterPro" id="IPR015806">
    <property type="entry name" value="Pyrv_Knase_insert_dom_sf"/>
</dbReference>
<keyword evidence="7 13" id="KW-0418">Kinase</keyword>
<keyword evidence="11 13" id="KW-0670">Pyruvate</keyword>
<dbReference type="GO" id="GO:0005524">
    <property type="term" value="F:ATP binding"/>
    <property type="evidence" value="ECO:0007669"/>
    <property type="project" value="UniProtKB-KW"/>
</dbReference>
<keyword evidence="5" id="KW-0479">Metal-binding</keyword>
<dbReference type="PROSITE" id="PS00110">
    <property type="entry name" value="PYRUVATE_KINASE"/>
    <property type="match status" value="1"/>
</dbReference>
<organism evidence="13">
    <name type="scientific">anaerobic digester metagenome</name>
    <dbReference type="NCBI Taxonomy" id="1263854"/>
    <lineage>
        <taxon>unclassified sequences</taxon>
        <taxon>metagenomes</taxon>
        <taxon>ecological metagenomes</taxon>
    </lineage>
</organism>
<dbReference type="PANTHER" id="PTHR11817">
    <property type="entry name" value="PYRUVATE KINASE"/>
    <property type="match status" value="1"/>
</dbReference>
<comment type="similarity">
    <text evidence="2">Belongs to the pyruvate kinase family.</text>
</comment>
<evidence type="ECO:0000256" key="9">
    <source>
        <dbReference type="ARBA" id="ARBA00022842"/>
    </source>
</evidence>
<dbReference type="GO" id="GO:0030955">
    <property type="term" value="F:potassium ion binding"/>
    <property type="evidence" value="ECO:0007669"/>
    <property type="project" value="InterPro"/>
</dbReference>
<evidence type="ECO:0000256" key="8">
    <source>
        <dbReference type="ARBA" id="ARBA00022840"/>
    </source>
</evidence>
<keyword evidence="6" id="KW-0547">Nucleotide-binding</keyword>
<dbReference type="AlphaFoldDB" id="A0A485M5V8"/>
<evidence type="ECO:0000256" key="11">
    <source>
        <dbReference type="ARBA" id="ARBA00023317"/>
    </source>
</evidence>
<keyword evidence="8" id="KW-0067">ATP-binding</keyword>
<accession>A0A485M5V8</accession>
<evidence type="ECO:0000256" key="3">
    <source>
        <dbReference type="ARBA" id="ARBA00012142"/>
    </source>
</evidence>
<dbReference type="InterPro" id="IPR001697">
    <property type="entry name" value="Pyr_Knase"/>
</dbReference>
<dbReference type="Pfam" id="PF00224">
    <property type="entry name" value="PK"/>
    <property type="match status" value="1"/>
</dbReference>
<proteinExistence type="inferred from homology"/>
<keyword evidence="10" id="KW-0324">Glycolysis</keyword>
<evidence type="ECO:0000313" key="13">
    <source>
        <dbReference type="EMBL" id="VFU18889.1"/>
    </source>
</evidence>
<dbReference type="EC" id="2.7.1.40" evidence="3"/>
<comment type="pathway">
    <text evidence="1">Carbohydrate degradation; glycolysis; pyruvate from D-glyceraldehyde 3-phosphate: step 5/5.</text>
</comment>
<evidence type="ECO:0000256" key="4">
    <source>
        <dbReference type="ARBA" id="ARBA00022679"/>
    </source>
</evidence>
<feature type="domain" description="Pyruvate kinase barrel" evidence="12">
    <location>
        <begin position="4"/>
        <end position="316"/>
    </location>
</feature>
<evidence type="ECO:0000256" key="2">
    <source>
        <dbReference type="ARBA" id="ARBA00008663"/>
    </source>
</evidence>
<reference evidence="13" key="1">
    <citation type="submission" date="2019-03" db="EMBL/GenBank/DDBJ databases">
        <authorList>
            <person name="Hao L."/>
        </authorList>
    </citation>
    <scope>NUCLEOTIDE SEQUENCE</scope>
</reference>
<evidence type="ECO:0000256" key="1">
    <source>
        <dbReference type="ARBA" id="ARBA00004997"/>
    </source>
</evidence>
<keyword evidence="4 13" id="KW-0808">Transferase</keyword>